<name>A0A3N1DB03_9ACTN</name>
<protein>
    <submittedName>
        <fullName evidence="4">CsbD-like protein</fullName>
    </submittedName>
</protein>
<dbReference type="Proteomes" id="UP000272400">
    <property type="component" value="Unassembled WGS sequence"/>
</dbReference>
<dbReference type="InterPro" id="IPR036629">
    <property type="entry name" value="YjbJ_sf"/>
</dbReference>
<evidence type="ECO:0000313" key="5">
    <source>
        <dbReference type="Proteomes" id="UP000272400"/>
    </source>
</evidence>
<dbReference type="AlphaFoldDB" id="A0A3N1DB03"/>
<dbReference type="RefSeq" id="WP_123669265.1">
    <property type="nucleotide sequence ID" value="NZ_RJKE01000001.1"/>
</dbReference>
<dbReference type="EMBL" id="RJKE01000001">
    <property type="protein sequence ID" value="ROO90288.1"/>
    <property type="molecule type" value="Genomic_DNA"/>
</dbReference>
<dbReference type="OrthoDB" id="2143260at2"/>
<evidence type="ECO:0000256" key="2">
    <source>
        <dbReference type="SAM" id="MobiDB-lite"/>
    </source>
</evidence>
<evidence type="ECO:0000256" key="1">
    <source>
        <dbReference type="ARBA" id="ARBA00009129"/>
    </source>
</evidence>
<feature type="compositionally biased region" description="Basic and acidic residues" evidence="2">
    <location>
        <begin position="1"/>
        <end position="57"/>
    </location>
</feature>
<comment type="caution">
    <text evidence="4">The sequence shown here is derived from an EMBL/GenBank/DDBJ whole genome shotgun (WGS) entry which is preliminary data.</text>
</comment>
<dbReference type="SUPFAM" id="SSF69047">
    <property type="entry name" value="Hypothetical protein YjbJ"/>
    <property type="match status" value="1"/>
</dbReference>
<feature type="region of interest" description="Disordered" evidence="2">
    <location>
        <begin position="1"/>
        <end position="63"/>
    </location>
</feature>
<organism evidence="4 5">
    <name type="scientific">Actinocorallia herbida</name>
    <dbReference type="NCBI Taxonomy" id="58109"/>
    <lineage>
        <taxon>Bacteria</taxon>
        <taxon>Bacillati</taxon>
        <taxon>Actinomycetota</taxon>
        <taxon>Actinomycetes</taxon>
        <taxon>Streptosporangiales</taxon>
        <taxon>Thermomonosporaceae</taxon>
        <taxon>Actinocorallia</taxon>
    </lineage>
</organism>
<sequence length="63" mass="7003">MGFLDKMKNKAEQMKGHAKEATGKATHDKSMKDEGRVDRIKGSAKQAGEHLKDAAKDLRHRGK</sequence>
<keyword evidence="5" id="KW-1185">Reference proteome</keyword>
<comment type="similarity">
    <text evidence="1">Belongs to the UPF0337 (CsbD) family.</text>
</comment>
<evidence type="ECO:0000259" key="3">
    <source>
        <dbReference type="Pfam" id="PF05532"/>
    </source>
</evidence>
<reference evidence="4 5" key="1">
    <citation type="submission" date="2018-11" db="EMBL/GenBank/DDBJ databases">
        <title>Sequencing the genomes of 1000 actinobacteria strains.</title>
        <authorList>
            <person name="Klenk H.-P."/>
        </authorList>
    </citation>
    <scope>NUCLEOTIDE SEQUENCE [LARGE SCALE GENOMIC DNA]</scope>
    <source>
        <strain evidence="4 5">DSM 44254</strain>
    </source>
</reference>
<dbReference type="InterPro" id="IPR008462">
    <property type="entry name" value="CsbD"/>
</dbReference>
<dbReference type="Pfam" id="PF05532">
    <property type="entry name" value="CsbD"/>
    <property type="match status" value="1"/>
</dbReference>
<proteinExistence type="inferred from homology"/>
<accession>A0A3N1DB03</accession>
<gene>
    <name evidence="4" type="ORF">EDD29_8010</name>
</gene>
<dbReference type="Gene3D" id="1.10.1470.10">
    <property type="entry name" value="YjbJ"/>
    <property type="match status" value="1"/>
</dbReference>
<feature type="domain" description="CsbD-like" evidence="3">
    <location>
        <begin position="5"/>
        <end position="57"/>
    </location>
</feature>
<evidence type="ECO:0000313" key="4">
    <source>
        <dbReference type="EMBL" id="ROO90288.1"/>
    </source>
</evidence>